<dbReference type="Proteomes" id="UP000515908">
    <property type="component" value="Chromosome 12"/>
</dbReference>
<evidence type="ECO:0000259" key="6">
    <source>
        <dbReference type="PROSITE" id="PS51790"/>
    </source>
</evidence>
<dbReference type="Pfam" id="PF01641">
    <property type="entry name" value="SelR"/>
    <property type="match status" value="1"/>
</dbReference>
<gene>
    <name evidence="7" type="ORF">ADEAN_000622800</name>
</gene>
<dbReference type="InterPro" id="IPR011057">
    <property type="entry name" value="Mss4-like_sf"/>
</dbReference>
<dbReference type="Gene3D" id="2.170.150.20">
    <property type="entry name" value="Peptide methionine sulfoxide reductase"/>
    <property type="match status" value="1"/>
</dbReference>
<dbReference type="PANTHER" id="PTHR46081">
    <property type="entry name" value="PEPTIDE METHIONINE SULFOXIDE REDUCTASE 2"/>
    <property type="match status" value="1"/>
</dbReference>
<dbReference type="AlphaFoldDB" id="S9WIR8"/>
<keyword evidence="8" id="KW-1185">Reference proteome</keyword>
<accession>S9WIR8</accession>
<feature type="domain" description="MsrB" evidence="6">
    <location>
        <begin position="38"/>
        <end position="159"/>
    </location>
</feature>
<dbReference type="PROSITE" id="PS51790">
    <property type="entry name" value="MSRB"/>
    <property type="match status" value="1"/>
</dbReference>
<evidence type="ECO:0000256" key="5">
    <source>
        <dbReference type="ARBA" id="ARBA00023002"/>
    </source>
</evidence>
<dbReference type="GO" id="GO:0033743">
    <property type="term" value="F:peptide-methionine (R)-S-oxide reductase activity"/>
    <property type="evidence" value="ECO:0007669"/>
    <property type="project" value="InterPro"/>
</dbReference>
<evidence type="ECO:0000256" key="1">
    <source>
        <dbReference type="ARBA" id="ARBA00001947"/>
    </source>
</evidence>
<evidence type="ECO:0000313" key="8">
    <source>
        <dbReference type="Proteomes" id="UP000515908"/>
    </source>
</evidence>
<evidence type="ECO:0000256" key="3">
    <source>
        <dbReference type="ARBA" id="ARBA00022723"/>
    </source>
</evidence>
<proteinExistence type="inferred from homology"/>
<comment type="cofactor">
    <cofactor evidence="1">
        <name>Zn(2+)</name>
        <dbReference type="ChEBI" id="CHEBI:29105"/>
    </cofactor>
</comment>
<keyword evidence="5" id="KW-0560">Oxidoreductase</keyword>
<reference evidence="7 8" key="1">
    <citation type="submission" date="2020-08" db="EMBL/GenBank/DDBJ databases">
        <authorList>
            <person name="Newling K."/>
            <person name="Davey J."/>
            <person name="Forrester S."/>
        </authorList>
    </citation>
    <scope>NUCLEOTIDE SEQUENCE [LARGE SCALE GENOMIC DNA]</scope>
    <source>
        <strain evidence="8">Crithidia deanei Carvalho (ATCC PRA-265)</strain>
    </source>
</reference>
<dbReference type="PANTHER" id="PTHR46081:SF8">
    <property type="entry name" value="PEPTIDE METHIONINE SULFOXIDE REDUCTASE 2"/>
    <property type="match status" value="1"/>
</dbReference>
<sequence length="162" mass="18400">MRRALHFNPLRVLFPNRRLMTTNCASVKEKNGVKDVGDAEWKKLLSPHAFYILRQKGTDARHGPLDKCFADGLYYCAACGELLYTSKMKFDCGCGWPGFWDCVPKAVREEQDADGHRSEILCNACNGHLGHVFRGEGFHNPPPNERHCVNDTSLRFEPMSKE</sequence>
<dbReference type="SUPFAM" id="SSF51316">
    <property type="entry name" value="Mss4-like"/>
    <property type="match status" value="1"/>
</dbReference>
<keyword evidence="3" id="KW-0479">Metal-binding</keyword>
<dbReference type="InterPro" id="IPR002579">
    <property type="entry name" value="Met_Sox_Rdtase_MsrB_dom"/>
</dbReference>
<dbReference type="EMBL" id="LR877156">
    <property type="protein sequence ID" value="CAD2218737.1"/>
    <property type="molecule type" value="Genomic_DNA"/>
</dbReference>
<evidence type="ECO:0000256" key="2">
    <source>
        <dbReference type="ARBA" id="ARBA00007174"/>
    </source>
</evidence>
<name>S9WIR8_9TRYP</name>
<evidence type="ECO:0000313" key="7">
    <source>
        <dbReference type="EMBL" id="CAD2218737.1"/>
    </source>
</evidence>
<protein>
    <submittedName>
        <fullName evidence="7">SelR domain containing protein, putative</fullName>
    </submittedName>
</protein>
<dbReference type="OrthoDB" id="44061at2759"/>
<dbReference type="GO" id="GO:0046872">
    <property type="term" value="F:metal ion binding"/>
    <property type="evidence" value="ECO:0007669"/>
    <property type="project" value="UniProtKB-KW"/>
</dbReference>
<dbReference type="VEuPathDB" id="TriTrypDB:ADEAN_000622800"/>
<dbReference type="GO" id="GO:0006979">
    <property type="term" value="P:response to oxidative stress"/>
    <property type="evidence" value="ECO:0007669"/>
    <property type="project" value="InterPro"/>
</dbReference>
<keyword evidence="4" id="KW-0862">Zinc</keyword>
<dbReference type="InterPro" id="IPR028427">
    <property type="entry name" value="Met_Sox_Rdtase_MsrB"/>
</dbReference>
<evidence type="ECO:0000256" key="4">
    <source>
        <dbReference type="ARBA" id="ARBA00022833"/>
    </source>
</evidence>
<comment type="similarity">
    <text evidence="2">Belongs to the MsrB Met sulfoxide reductase family.</text>
</comment>
<dbReference type="GO" id="GO:0030091">
    <property type="term" value="P:protein repair"/>
    <property type="evidence" value="ECO:0007669"/>
    <property type="project" value="InterPro"/>
</dbReference>
<organism evidence="7 8">
    <name type="scientific">Angomonas deanei</name>
    <dbReference type="NCBI Taxonomy" id="59799"/>
    <lineage>
        <taxon>Eukaryota</taxon>
        <taxon>Discoba</taxon>
        <taxon>Euglenozoa</taxon>
        <taxon>Kinetoplastea</taxon>
        <taxon>Metakinetoplastina</taxon>
        <taxon>Trypanosomatida</taxon>
        <taxon>Trypanosomatidae</taxon>
        <taxon>Strigomonadinae</taxon>
        <taxon>Angomonas</taxon>
    </lineage>
</organism>